<dbReference type="InterPro" id="IPR011598">
    <property type="entry name" value="bHLH_dom"/>
</dbReference>
<dbReference type="PANTHER" id="PTHR16223">
    <property type="entry name" value="TRANSCRIPTION FACTOR BHLH83-RELATED"/>
    <property type="match status" value="1"/>
</dbReference>
<evidence type="ECO:0000256" key="6">
    <source>
        <dbReference type="SAM" id="MobiDB-lite"/>
    </source>
</evidence>
<dbReference type="EMBL" id="MNCJ02000329">
    <property type="protein sequence ID" value="KAF5770232.1"/>
    <property type="molecule type" value="Genomic_DNA"/>
</dbReference>
<feature type="region of interest" description="Disordered" evidence="6">
    <location>
        <begin position="1"/>
        <end position="31"/>
    </location>
</feature>
<dbReference type="AlphaFoldDB" id="A0A9K3H7A4"/>
<dbReference type="GO" id="GO:0046983">
    <property type="term" value="F:protein dimerization activity"/>
    <property type="evidence" value="ECO:0007669"/>
    <property type="project" value="InterPro"/>
</dbReference>
<evidence type="ECO:0000256" key="4">
    <source>
        <dbReference type="ARBA" id="ARBA00023163"/>
    </source>
</evidence>
<sequence>MDSDIHHHHHNNHNNNNNNNNQQQQQENMNSGLTRYRSAPSSYFSNLINSGVYTDEDLDPFFTTRISSTEMSRFMSTDDVSPEFMKPEHVNFSQQILYQNNNNSVVTSSSSSSTVVDRLTATNLVRQSSSPAGFFENINTTDNGSYPMMRSMEQFRLLSRIPEHEGKNNYPGGSWDDSPMLTDGLFLNEFEENQEKLNDQGRITQATHAPTGLTHQLSLPTSSTELSVKEKLMHFQDNVPLRSRAKRGCATHPRSIAERVRRTRISERMRKLQDLVPNMEKQTSTADMLDLAVEYIKELQNQVEALSDCQRKCTCPHKLKS</sequence>
<feature type="compositionally biased region" description="Basic residues" evidence="6">
    <location>
        <begin position="1"/>
        <end position="12"/>
    </location>
</feature>
<keyword evidence="3" id="KW-0238">DNA-binding</keyword>
<evidence type="ECO:0000256" key="2">
    <source>
        <dbReference type="ARBA" id="ARBA00023015"/>
    </source>
</evidence>
<evidence type="ECO:0000259" key="7">
    <source>
        <dbReference type="PROSITE" id="PS50888"/>
    </source>
</evidence>
<keyword evidence="9" id="KW-1185">Reference proteome</keyword>
<dbReference type="GO" id="GO:0006357">
    <property type="term" value="P:regulation of transcription by RNA polymerase II"/>
    <property type="evidence" value="ECO:0000318"/>
    <property type="project" value="GO_Central"/>
</dbReference>
<dbReference type="GO" id="GO:0005634">
    <property type="term" value="C:nucleus"/>
    <property type="evidence" value="ECO:0000318"/>
    <property type="project" value="GO_Central"/>
</dbReference>
<reference evidence="8" key="1">
    <citation type="journal article" date="2017" name="Nature">
        <title>The sunflower genome provides insights into oil metabolism, flowering and Asterid evolution.</title>
        <authorList>
            <person name="Badouin H."/>
            <person name="Gouzy J."/>
            <person name="Grassa C.J."/>
            <person name="Murat F."/>
            <person name="Staton S.E."/>
            <person name="Cottret L."/>
            <person name="Lelandais-Briere C."/>
            <person name="Owens G.L."/>
            <person name="Carrere S."/>
            <person name="Mayjonade B."/>
            <person name="Legrand L."/>
            <person name="Gill N."/>
            <person name="Kane N.C."/>
            <person name="Bowers J.E."/>
            <person name="Hubner S."/>
            <person name="Bellec A."/>
            <person name="Berard A."/>
            <person name="Berges H."/>
            <person name="Blanchet N."/>
            <person name="Boniface M.C."/>
            <person name="Brunel D."/>
            <person name="Catrice O."/>
            <person name="Chaidir N."/>
            <person name="Claudel C."/>
            <person name="Donnadieu C."/>
            <person name="Faraut T."/>
            <person name="Fievet G."/>
            <person name="Helmstetter N."/>
            <person name="King M."/>
            <person name="Knapp S.J."/>
            <person name="Lai Z."/>
            <person name="Le Paslier M.C."/>
            <person name="Lippi Y."/>
            <person name="Lorenzon L."/>
            <person name="Mandel J.R."/>
            <person name="Marage G."/>
            <person name="Marchand G."/>
            <person name="Marquand E."/>
            <person name="Bret-Mestries E."/>
            <person name="Morien E."/>
            <person name="Nambeesan S."/>
            <person name="Nguyen T."/>
            <person name="Pegot-Espagnet P."/>
            <person name="Pouilly N."/>
            <person name="Raftis F."/>
            <person name="Sallet E."/>
            <person name="Schiex T."/>
            <person name="Thomas J."/>
            <person name="Vandecasteele C."/>
            <person name="Vares D."/>
            <person name="Vear F."/>
            <person name="Vautrin S."/>
            <person name="Crespi M."/>
            <person name="Mangin B."/>
            <person name="Burke J.M."/>
            <person name="Salse J."/>
            <person name="Munos S."/>
            <person name="Vincourt P."/>
            <person name="Rieseberg L.H."/>
            <person name="Langlade N.B."/>
        </authorList>
    </citation>
    <scope>NUCLEOTIDE SEQUENCE</scope>
    <source>
        <tissue evidence="8">Leaves</tissue>
    </source>
</reference>
<accession>A0A9K3H7A4</accession>
<dbReference type="SUPFAM" id="SSF47459">
    <property type="entry name" value="HLH, helix-loop-helix DNA-binding domain"/>
    <property type="match status" value="1"/>
</dbReference>
<comment type="caution">
    <text evidence="8">The sequence shown here is derived from an EMBL/GenBank/DDBJ whole genome shotgun (WGS) entry which is preliminary data.</text>
</comment>
<dbReference type="InterPro" id="IPR036638">
    <property type="entry name" value="HLH_DNA-bd_sf"/>
</dbReference>
<keyword evidence="4" id="KW-0804">Transcription</keyword>
<evidence type="ECO:0000256" key="5">
    <source>
        <dbReference type="ARBA" id="ARBA00023242"/>
    </source>
</evidence>
<feature type="compositionally biased region" description="Low complexity" evidence="6">
    <location>
        <begin position="13"/>
        <end position="26"/>
    </location>
</feature>
<dbReference type="GO" id="GO:0000981">
    <property type="term" value="F:DNA-binding transcription factor activity, RNA polymerase II-specific"/>
    <property type="evidence" value="ECO:0000318"/>
    <property type="project" value="GO_Central"/>
</dbReference>
<dbReference type="Proteomes" id="UP000215914">
    <property type="component" value="Unassembled WGS sequence"/>
</dbReference>
<dbReference type="Pfam" id="PF00010">
    <property type="entry name" value="HLH"/>
    <property type="match status" value="1"/>
</dbReference>
<dbReference type="PANTHER" id="PTHR16223:SF372">
    <property type="entry name" value="MYC-TYPE, BASIC HELIX-LOOP-HELIX (BHLH) DOMAIN-CONTAINING PROTEIN-RELATED"/>
    <property type="match status" value="1"/>
</dbReference>
<feature type="domain" description="BHLH" evidence="7">
    <location>
        <begin position="249"/>
        <end position="299"/>
    </location>
</feature>
<evidence type="ECO:0000256" key="1">
    <source>
        <dbReference type="ARBA" id="ARBA00004123"/>
    </source>
</evidence>
<evidence type="ECO:0000313" key="8">
    <source>
        <dbReference type="EMBL" id="KAF5770232.1"/>
    </source>
</evidence>
<organism evidence="8 9">
    <name type="scientific">Helianthus annuus</name>
    <name type="common">Common sunflower</name>
    <dbReference type="NCBI Taxonomy" id="4232"/>
    <lineage>
        <taxon>Eukaryota</taxon>
        <taxon>Viridiplantae</taxon>
        <taxon>Streptophyta</taxon>
        <taxon>Embryophyta</taxon>
        <taxon>Tracheophyta</taxon>
        <taxon>Spermatophyta</taxon>
        <taxon>Magnoliopsida</taxon>
        <taxon>eudicotyledons</taxon>
        <taxon>Gunneridae</taxon>
        <taxon>Pentapetalae</taxon>
        <taxon>asterids</taxon>
        <taxon>campanulids</taxon>
        <taxon>Asterales</taxon>
        <taxon>Asteraceae</taxon>
        <taxon>Asteroideae</taxon>
        <taxon>Heliantheae alliance</taxon>
        <taxon>Heliantheae</taxon>
        <taxon>Helianthus</taxon>
    </lineage>
</organism>
<comment type="subcellular location">
    <subcellularLocation>
        <location evidence="1">Nucleus</location>
    </subcellularLocation>
</comment>
<dbReference type="Gramene" id="mRNA:HanXRQr2_Chr14g0657161">
    <property type="protein sequence ID" value="mRNA:HanXRQr2_Chr14g0657161"/>
    <property type="gene ID" value="HanXRQr2_Chr14g0657161"/>
</dbReference>
<dbReference type="PROSITE" id="PS50888">
    <property type="entry name" value="BHLH"/>
    <property type="match status" value="1"/>
</dbReference>
<dbReference type="SMART" id="SM00353">
    <property type="entry name" value="HLH"/>
    <property type="match status" value="1"/>
</dbReference>
<protein>
    <submittedName>
        <fullName evidence="8">Transcription factor bHLH family</fullName>
    </submittedName>
</protein>
<dbReference type="Gene3D" id="4.10.280.10">
    <property type="entry name" value="Helix-loop-helix DNA-binding domain"/>
    <property type="match status" value="1"/>
</dbReference>
<dbReference type="InterPro" id="IPR045843">
    <property type="entry name" value="IND-like"/>
</dbReference>
<evidence type="ECO:0000256" key="3">
    <source>
        <dbReference type="ARBA" id="ARBA00023125"/>
    </source>
</evidence>
<keyword evidence="5" id="KW-0539">Nucleus</keyword>
<proteinExistence type="predicted"/>
<dbReference type="FunFam" id="4.10.280.10:FF:000021">
    <property type="entry name" value="Transcription factor bHLH130 family"/>
    <property type="match status" value="1"/>
</dbReference>
<dbReference type="GO" id="GO:0000978">
    <property type="term" value="F:RNA polymerase II cis-regulatory region sequence-specific DNA binding"/>
    <property type="evidence" value="ECO:0000318"/>
    <property type="project" value="GO_Central"/>
</dbReference>
<keyword evidence="2" id="KW-0805">Transcription regulation</keyword>
<reference evidence="8" key="2">
    <citation type="submission" date="2020-06" db="EMBL/GenBank/DDBJ databases">
        <title>Helianthus annuus Genome sequencing and assembly Release 2.</title>
        <authorList>
            <person name="Gouzy J."/>
            <person name="Langlade N."/>
            <person name="Munos S."/>
        </authorList>
    </citation>
    <scope>NUCLEOTIDE SEQUENCE</scope>
    <source>
        <tissue evidence="8">Leaves</tissue>
    </source>
</reference>
<evidence type="ECO:0000313" key="9">
    <source>
        <dbReference type="Proteomes" id="UP000215914"/>
    </source>
</evidence>
<gene>
    <name evidence="8" type="ORF">HanXRQr2_Chr14g0657161</name>
</gene>
<name>A0A9K3H7A4_HELAN</name>